<gene>
    <name evidence="2" type="ORF">GSI_13312</name>
</gene>
<reference evidence="2 3" key="1">
    <citation type="journal article" date="2015" name="Sci. Rep.">
        <title>Chromosome-level genome map provides insights into diverse defense mechanisms in the medicinal fungus Ganoderma sinense.</title>
        <authorList>
            <person name="Zhu Y."/>
            <person name="Xu J."/>
            <person name="Sun C."/>
            <person name="Zhou S."/>
            <person name="Xu H."/>
            <person name="Nelson D.R."/>
            <person name="Qian J."/>
            <person name="Song J."/>
            <person name="Luo H."/>
            <person name="Xiang L."/>
            <person name="Li Y."/>
            <person name="Xu Z."/>
            <person name="Ji A."/>
            <person name="Wang L."/>
            <person name="Lu S."/>
            <person name="Hayward A."/>
            <person name="Sun W."/>
            <person name="Li X."/>
            <person name="Schwartz D.C."/>
            <person name="Wang Y."/>
            <person name="Chen S."/>
        </authorList>
    </citation>
    <scope>NUCLEOTIDE SEQUENCE [LARGE SCALE GENOMIC DNA]</scope>
    <source>
        <strain evidence="2 3">ZZ0214-1</strain>
    </source>
</reference>
<dbReference type="Proteomes" id="UP000230002">
    <property type="component" value="Unassembled WGS sequence"/>
</dbReference>
<organism evidence="2 3">
    <name type="scientific">Ganoderma sinense ZZ0214-1</name>
    <dbReference type="NCBI Taxonomy" id="1077348"/>
    <lineage>
        <taxon>Eukaryota</taxon>
        <taxon>Fungi</taxon>
        <taxon>Dikarya</taxon>
        <taxon>Basidiomycota</taxon>
        <taxon>Agaricomycotina</taxon>
        <taxon>Agaricomycetes</taxon>
        <taxon>Polyporales</taxon>
        <taxon>Polyporaceae</taxon>
        <taxon>Ganoderma</taxon>
    </lineage>
</organism>
<evidence type="ECO:0000259" key="1">
    <source>
        <dbReference type="Pfam" id="PF10544"/>
    </source>
</evidence>
<dbReference type="PANTHER" id="PTHR28094:SF1">
    <property type="entry name" value="MEIOTICALLY UP-REGULATED GENE 113 PROTEIN"/>
    <property type="match status" value="1"/>
</dbReference>
<dbReference type="EMBL" id="AYKW01000056">
    <property type="protein sequence ID" value="PIL25422.1"/>
    <property type="molecule type" value="Genomic_DNA"/>
</dbReference>
<evidence type="ECO:0000313" key="3">
    <source>
        <dbReference type="Proteomes" id="UP000230002"/>
    </source>
</evidence>
<dbReference type="STRING" id="1077348.A0A2G8RV78"/>
<dbReference type="InterPro" id="IPR018306">
    <property type="entry name" value="Phage_T5_Orf172_DNA-bd"/>
</dbReference>
<keyword evidence="3" id="KW-1185">Reference proteome</keyword>
<name>A0A2G8RV78_9APHY</name>
<dbReference type="Pfam" id="PF10544">
    <property type="entry name" value="T5orf172"/>
    <property type="match status" value="1"/>
</dbReference>
<proteinExistence type="predicted"/>
<dbReference type="InterPro" id="IPR053006">
    <property type="entry name" value="Meiosis_regulatory"/>
</dbReference>
<dbReference type="OrthoDB" id="2743284at2759"/>
<comment type="caution">
    <text evidence="2">The sequence shown here is derived from an EMBL/GenBank/DDBJ whole genome shotgun (WGS) entry which is preliminary data.</text>
</comment>
<evidence type="ECO:0000313" key="2">
    <source>
        <dbReference type="EMBL" id="PIL25422.1"/>
    </source>
</evidence>
<dbReference type="PANTHER" id="PTHR28094">
    <property type="entry name" value="MEIOTICALLY UP-REGULATED GENE 113 PROTEIN"/>
    <property type="match status" value="1"/>
</dbReference>
<accession>A0A2G8RV78</accession>
<dbReference type="AlphaFoldDB" id="A0A2G8RV78"/>
<feature type="domain" description="Bacteriophage T5 Orf172 DNA-binding" evidence="1">
    <location>
        <begin position="92"/>
        <end position="182"/>
    </location>
</feature>
<sequence length="248" mass="28086">MVRCNGMTHRDRRCKRNVDAKKAILYPRSASLAHYCRDHLSAGLKNPTFCCLKYRNRVIEYNDYISTNLEDRTQVLLRERMRTPPHSSDTTGYIYGLRLEDPAHPDLVHFKVGRTNSMNRRTAEHLHNCPSGRPVLLGYYPRPPNATDAELSLARIKPGRKVPFARMLEELVHLQLADVAANADPSGVVVPGQRLGANQARRPCIDCGHVHDEIFTFHQLPGALCGLEWEILVLPVIETLGKYVCELV</sequence>
<protein>
    <recommendedName>
        <fullName evidence="1">Bacteriophage T5 Orf172 DNA-binding domain-containing protein</fullName>
    </recommendedName>
</protein>